<reference evidence="3" key="1">
    <citation type="submission" date="2022-11" db="UniProtKB">
        <authorList>
            <consortium name="WormBaseParasite"/>
        </authorList>
    </citation>
    <scope>IDENTIFICATION</scope>
</reference>
<feature type="signal peptide" evidence="1">
    <location>
        <begin position="1"/>
        <end position="28"/>
    </location>
</feature>
<name>A0A914UZK3_9BILA</name>
<organism evidence="2 3">
    <name type="scientific">Plectus sambesii</name>
    <dbReference type="NCBI Taxonomy" id="2011161"/>
    <lineage>
        <taxon>Eukaryota</taxon>
        <taxon>Metazoa</taxon>
        <taxon>Ecdysozoa</taxon>
        <taxon>Nematoda</taxon>
        <taxon>Chromadorea</taxon>
        <taxon>Plectida</taxon>
        <taxon>Plectina</taxon>
        <taxon>Plectoidea</taxon>
        <taxon>Plectidae</taxon>
        <taxon>Plectus</taxon>
    </lineage>
</organism>
<keyword evidence="2" id="KW-1185">Reference proteome</keyword>
<evidence type="ECO:0000313" key="3">
    <source>
        <dbReference type="WBParaSite" id="PSAMB.scaffold1393size32168.g12826.t1"/>
    </source>
</evidence>
<dbReference type="WBParaSite" id="PSAMB.scaffold1393size32168.g12826.t1">
    <property type="protein sequence ID" value="PSAMB.scaffold1393size32168.g12826.t1"/>
    <property type="gene ID" value="PSAMB.scaffold1393size32168.g12826"/>
</dbReference>
<dbReference type="AlphaFoldDB" id="A0A914UZK3"/>
<protein>
    <submittedName>
        <fullName evidence="3">Secreted protein</fullName>
    </submittedName>
</protein>
<proteinExistence type="predicted"/>
<sequence>MQQARRTANSAQRTALTTVLTLIAGANALPNIAARSFANVPPPCRSPLFPLTTYVNAANLSHSESSRSHTFRPTNGEPLCPRDAIDVFLRHRRFCLEEHCRSLVALAVSRSLQSLARASKQKLDQKSCPFGVRRSTNSIRQRCSAIQFMKKA</sequence>
<feature type="chain" id="PRO_5037769102" evidence="1">
    <location>
        <begin position="29"/>
        <end position="152"/>
    </location>
</feature>
<accession>A0A914UZK3</accession>
<evidence type="ECO:0000313" key="2">
    <source>
        <dbReference type="Proteomes" id="UP000887566"/>
    </source>
</evidence>
<evidence type="ECO:0000256" key="1">
    <source>
        <dbReference type="SAM" id="SignalP"/>
    </source>
</evidence>
<dbReference type="Proteomes" id="UP000887566">
    <property type="component" value="Unplaced"/>
</dbReference>
<keyword evidence="1" id="KW-0732">Signal</keyword>